<gene>
    <name evidence="1" type="ORF">I79_019437</name>
</gene>
<reference evidence="2" key="1">
    <citation type="journal article" date="2011" name="Nat. Biotechnol.">
        <title>The genomic sequence of the Chinese hamster ovary (CHO)-K1 cell line.</title>
        <authorList>
            <person name="Xu X."/>
            <person name="Nagarajan H."/>
            <person name="Lewis N.E."/>
            <person name="Pan S."/>
            <person name="Cai Z."/>
            <person name="Liu X."/>
            <person name="Chen W."/>
            <person name="Xie M."/>
            <person name="Wang W."/>
            <person name="Hammond S."/>
            <person name="Andersen M.R."/>
            <person name="Neff N."/>
            <person name="Passarelli B."/>
            <person name="Koh W."/>
            <person name="Fan H.C."/>
            <person name="Wang J."/>
            <person name="Gui Y."/>
            <person name="Lee K.H."/>
            <person name="Betenbaugh M.J."/>
            <person name="Quake S.R."/>
            <person name="Famili I."/>
            <person name="Palsson B.O."/>
            <person name="Wang J."/>
        </authorList>
    </citation>
    <scope>NUCLEOTIDE SEQUENCE [LARGE SCALE GENOMIC DNA]</scope>
    <source>
        <strain evidence="2">CHO K1 cell line</strain>
    </source>
</reference>
<proteinExistence type="predicted"/>
<dbReference type="EMBL" id="JH001424">
    <property type="protein sequence ID" value="EGV98642.1"/>
    <property type="molecule type" value="Genomic_DNA"/>
</dbReference>
<dbReference type="InParanoid" id="G3I7E9"/>
<organism evidence="1 2">
    <name type="scientific">Cricetulus griseus</name>
    <name type="common">Chinese hamster</name>
    <name type="synonym">Cricetulus barabensis griseus</name>
    <dbReference type="NCBI Taxonomy" id="10029"/>
    <lineage>
        <taxon>Eukaryota</taxon>
        <taxon>Metazoa</taxon>
        <taxon>Chordata</taxon>
        <taxon>Craniata</taxon>
        <taxon>Vertebrata</taxon>
        <taxon>Euteleostomi</taxon>
        <taxon>Mammalia</taxon>
        <taxon>Eutheria</taxon>
        <taxon>Euarchontoglires</taxon>
        <taxon>Glires</taxon>
        <taxon>Rodentia</taxon>
        <taxon>Myomorpha</taxon>
        <taxon>Muroidea</taxon>
        <taxon>Cricetidae</taxon>
        <taxon>Cricetinae</taxon>
        <taxon>Cricetulus</taxon>
    </lineage>
</organism>
<name>G3I7E9_CRIGR</name>
<evidence type="ECO:0000313" key="1">
    <source>
        <dbReference type="EMBL" id="EGV98642.1"/>
    </source>
</evidence>
<protein>
    <submittedName>
        <fullName evidence="1">Uncharacterized protein</fullName>
    </submittedName>
</protein>
<evidence type="ECO:0000313" key="2">
    <source>
        <dbReference type="Proteomes" id="UP000001075"/>
    </source>
</evidence>
<dbReference type="Proteomes" id="UP000001075">
    <property type="component" value="Unassembled WGS sequence"/>
</dbReference>
<dbReference type="AlphaFoldDB" id="G3I7E9"/>
<sequence length="65" mass="7748">MAAEMGSWYLQIQRISCYSIVKKIYLLVLFLHEDGFHAEAHSEMHLTQFYECHSSHTKNWCSRKL</sequence>
<accession>G3I7E9</accession>